<sequence length="101" mass="10992">MALLECDELGIATDGKIASCIDGEEDEVDEITAVEGIQVVSQGAGALCTSSTCSSPLRALIPTWLTLPGEDVTKEYRSVKIRPHIRYYALVRNVNRLVEII</sequence>
<reference evidence="1 2" key="1">
    <citation type="submission" date="2014-11" db="EMBL/GenBank/DDBJ databases">
        <title>Genetic blueprint of the zoonotic pathogen Toxocara canis.</title>
        <authorList>
            <person name="Zhu X.-Q."/>
            <person name="Korhonen P.K."/>
            <person name="Cai H."/>
            <person name="Young N.D."/>
            <person name="Nejsum P."/>
            <person name="von Samson-Himmelstjerna G."/>
            <person name="Boag P.R."/>
            <person name="Tan P."/>
            <person name="Li Q."/>
            <person name="Min J."/>
            <person name="Yang Y."/>
            <person name="Wang X."/>
            <person name="Fang X."/>
            <person name="Hall R.S."/>
            <person name="Hofmann A."/>
            <person name="Sternberg P.W."/>
            <person name="Jex A.R."/>
            <person name="Gasser R.B."/>
        </authorList>
    </citation>
    <scope>NUCLEOTIDE SEQUENCE [LARGE SCALE GENOMIC DNA]</scope>
    <source>
        <strain evidence="1">PN_DK_2014</strain>
    </source>
</reference>
<dbReference type="EMBL" id="JPKZ01000043">
    <property type="protein sequence ID" value="KHN89116.1"/>
    <property type="molecule type" value="Genomic_DNA"/>
</dbReference>
<organism evidence="1 2">
    <name type="scientific">Toxocara canis</name>
    <name type="common">Canine roundworm</name>
    <dbReference type="NCBI Taxonomy" id="6265"/>
    <lineage>
        <taxon>Eukaryota</taxon>
        <taxon>Metazoa</taxon>
        <taxon>Ecdysozoa</taxon>
        <taxon>Nematoda</taxon>
        <taxon>Chromadorea</taxon>
        <taxon>Rhabditida</taxon>
        <taxon>Spirurina</taxon>
        <taxon>Ascaridomorpha</taxon>
        <taxon>Ascaridoidea</taxon>
        <taxon>Toxocaridae</taxon>
        <taxon>Toxocara</taxon>
    </lineage>
</organism>
<name>A0A0B2W005_TOXCA</name>
<protein>
    <submittedName>
        <fullName evidence="1">Uncharacterized protein</fullName>
    </submittedName>
</protein>
<proteinExistence type="predicted"/>
<evidence type="ECO:0000313" key="1">
    <source>
        <dbReference type="EMBL" id="KHN89116.1"/>
    </source>
</evidence>
<gene>
    <name evidence="1" type="ORF">Tcan_03197</name>
</gene>
<evidence type="ECO:0000313" key="2">
    <source>
        <dbReference type="Proteomes" id="UP000031036"/>
    </source>
</evidence>
<comment type="caution">
    <text evidence="1">The sequence shown here is derived from an EMBL/GenBank/DDBJ whole genome shotgun (WGS) entry which is preliminary data.</text>
</comment>
<accession>A0A0B2W005</accession>
<keyword evidence="2" id="KW-1185">Reference proteome</keyword>
<dbReference type="AlphaFoldDB" id="A0A0B2W005"/>
<dbReference type="Proteomes" id="UP000031036">
    <property type="component" value="Unassembled WGS sequence"/>
</dbReference>